<name>A0A7C3REF6_ARCFL</name>
<feature type="domain" description="PRC-barrel" evidence="1">
    <location>
        <begin position="7"/>
        <end position="76"/>
    </location>
</feature>
<reference evidence="2" key="1">
    <citation type="journal article" date="2020" name="mSystems">
        <title>Genome- and Community-Level Interaction Insights into Carbon Utilization and Element Cycling Functions of Hydrothermarchaeota in Hydrothermal Sediment.</title>
        <authorList>
            <person name="Zhou Z."/>
            <person name="Liu Y."/>
            <person name="Xu W."/>
            <person name="Pan J."/>
            <person name="Luo Z.H."/>
            <person name="Li M."/>
        </authorList>
    </citation>
    <scope>NUCLEOTIDE SEQUENCE [LARGE SCALE GENOMIC DNA]</scope>
    <source>
        <strain evidence="2">SpSt-87</strain>
    </source>
</reference>
<dbReference type="PANTHER" id="PTHR38137:SF1">
    <property type="entry name" value="PRC-BARREL DOMAIN-CONTAINING PROTEIN"/>
    <property type="match status" value="1"/>
</dbReference>
<dbReference type="EMBL" id="DTLB01000051">
    <property type="protein sequence ID" value="HFW33041.1"/>
    <property type="molecule type" value="Genomic_DNA"/>
</dbReference>
<dbReference type="AlphaFoldDB" id="A0A7C3REF6"/>
<evidence type="ECO:0000313" key="2">
    <source>
        <dbReference type="EMBL" id="HFW33041.1"/>
    </source>
</evidence>
<organism evidence="2">
    <name type="scientific">Archaeoglobus fulgidus</name>
    <dbReference type="NCBI Taxonomy" id="2234"/>
    <lineage>
        <taxon>Archaea</taxon>
        <taxon>Methanobacteriati</taxon>
        <taxon>Methanobacteriota</taxon>
        <taxon>Archaeoglobi</taxon>
        <taxon>Archaeoglobales</taxon>
        <taxon>Archaeoglobaceae</taxon>
        <taxon>Archaeoglobus</taxon>
    </lineage>
</organism>
<sequence>MGMSGEITALFGMRVFTDEGRYVGRVEDAIIDSDSNTITGLVIVDYNKALIDKSSRGVVIPYRLVRAVGDIVLVRDIFTKKRTPSPELRELVLGDEG</sequence>
<comment type="caution">
    <text evidence="2">The sequence shown here is derived from an EMBL/GenBank/DDBJ whole genome shotgun (WGS) entry which is preliminary data.</text>
</comment>
<gene>
    <name evidence="2" type="ORF">ENW66_08880</name>
</gene>
<proteinExistence type="predicted"/>
<dbReference type="SUPFAM" id="SSF50346">
    <property type="entry name" value="PRC-barrel domain"/>
    <property type="match status" value="1"/>
</dbReference>
<evidence type="ECO:0000259" key="1">
    <source>
        <dbReference type="Pfam" id="PF05239"/>
    </source>
</evidence>
<dbReference type="InterPro" id="IPR027275">
    <property type="entry name" value="PRC-brl_dom"/>
</dbReference>
<accession>A0A7C3REF6</accession>
<dbReference type="Gene3D" id="2.30.30.240">
    <property type="entry name" value="PRC-barrel domain"/>
    <property type="match status" value="1"/>
</dbReference>
<dbReference type="InterPro" id="IPR011033">
    <property type="entry name" value="PRC_barrel-like_sf"/>
</dbReference>
<protein>
    <submittedName>
        <fullName evidence="2">Photosystem reaction center subunit H</fullName>
    </submittedName>
</protein>
<dbReference type="PANTHER" id="PTHR38137">
    <property type="entry name" value="PRC-BARREL DOMAIN PROTEIN"/>
    <property type="match status" value="1"/>
</dbReference>
<dbReference type="Pfam" id="PF05239">
    <property type="entry name" value="PRC"/>
    <property type="match status" value="1"/>
</dbReference>